<dbReference type="SUPFAM" id="SSF56801">
    <property type="entry name" value="Acetyl-CoA synthetase-like"/>
    <property type="match status" value="1"/>
</dbReference>
<reference evidence="2" key="1">
    <citation type="submission" date="2013-03" db="EMBL/GenBank/DDBJ databases">
        <title>Prediction of bioactive compounds from cyanobacterial strains isolated from the Portuguese coast.</title>
        <authorList>
            <person name="Brito A."/>
            <person name="Gaifem J."/>
            <person name="Ramos V."/>
            <person name="Vasconcelos V."/>
            <person name="Mendes M.V."/>
            <person name="Tamagnini P."/>
        </authorList>
    </citation>
    <scope>NUCLEOTIDE SEQUENCE</scope>
    <source>
        <strain evidence="2">LEGE 06099</strain>
    </source>
</reference>
<dbReference type="InterPro" id="IPR020845">
    <property type="entry name" value="AMP-binding_CS"/>
</dbReference>
<dbReference type="PANTHER" id="PTHR45527:SF1">
    <property type="entry name" value="FATTY ACID SYNTHASE"/>
    <property type="match status" value="1"/>
</dbReference>
<organism evidence="2">
    <name type="scientific">Synechocystis salina LEGE 06099</name>
    <dbReference type="NCBI Taxonomy" id="945781"/>
    <lineage>
        <taxon>Bacteria</taxon>
        <taxon>Bacillati</taxon>
        <taxon>Cyanobacteriota</taxon>
        <taxon>Cyanophyceae</taxon>
        <taxon>Synechococcales</taxon>
        <taxon>Merismopediaceae</taxon>
        <taxon>Synechocystis</taxon>
    </lineage>
</organism>
<feature type="non-terminal residue" evidence="2">
    <location>
        <position position="275"/>
    </location>
</feature>
<dbReference type="PANTHER" id="PTHR45527">
    <property type="entry name" value="NONRIBOSOMAL PEPTIDE SYNTHETASE"/>
    <property type="match status" value="1"/>
</dbReference>
<dbReference type="GO" id="GO:0043041">
    <property type="term" value="P:amino acid activation for nonribosomal peptide biosynthetic process"/>
    <property type="evidence" value="ECO:0007669"/>
    <property type="project" value="TreeGrafter"/>
</dbReference>
<dbReference type="GO" id="GO:0005737">
    <property type="term" value="C:cytoplasm"/>
    <property type="evidence" value="ECO:0007669"/>
    <property type="project" value="TreeGrafter"/>
</dbReference>
<name>S5FXG1_9SYNC</name>
<dbReference type="Gene3D" id="3.40.50.12780">
    <property type="entry name" value="N-terminal domain of ligase-like"/>
    <property type="match status" value="1"/>
</dbReference>
<dbReference type="AlphaFoldDB" id="S5FXG1"/>
<dbReference type="Pfam" id="PF00501">
    <property type="entry name" value="AMP-binding"/>
    <property type="match status" value="1"/>
</dbReference>
<dbReference type="InterPro" id="IPR042099">
    <property type="entry name" value="ANL_N_sf"/>
</dbReference>
<feature type="non-terminal residue" evidence="2">
    <location>
        <position position="1"/>
    </location>
</feature>
<dbReference type="GO" id="GO:0031177">
    <property type="term" value="F:phosphopantetheine binding"/>
    <property type="evidence" value="ECO:0007669"/>
    <property type="project" value="TreeGrafter"/>
</dbReference>
<dbReference type="GO" id="GO:0044550">
    <property type="term" value="P:secondary metabolite biosynthetic process"/>
    <property type="evidence" value="ECO:0007669"/>
    <property type="project" value="TreeGrafter"/>
</dbReference>
<dbReference type="InterPro" id="IPR000873">
    <property type="entry name" value="AMP-dep_synth/lig_dom"/>
</dbReference>
<protein>
    <submittedName>
        <fullName evidence="2">Non-ribosomal peptide synthetase</fullName>
    </submittedName>
</protein>
<accession>S5FXG1</accession>
<evidence type="ECO:0000259" key="1">
    <source>
        <dbReference type="Pfam" id="PF00501"/>
    </source>
</evidence>
<proteinExistence type="predicted"/>
<dbReference type="PROSITE" id="PS00455">
    <property type="entry name" value="AMP_BINDING"/>
    <property type="match status" value="1"/>
</dbReference>
<evidence type="ECO:0000313" key="2">
    <source>
        <dbReference type="EMBL" id="AGQ47099.1"/>
    </source>
</evidence>
<sequence>DAAISAVIVDSSFAANLPAETGNRIVLGDPHQEAAFEAFANRPPKLDRNALADRPAYVIFTSGSTGRPKGVVIPHRCLSNYVQWVARFSEVDHLSGGVVATSFGFDATITSFYAPLISGRPVCLAPMSDGLPDLSRFLFTAGEDYLFKLTPAHLTMLTAAYEDVAVNKNRHVFVIGGAQLTVRCLKDVQRLFPEARFINHYGPTETTVGCCIFEVEDLEELTGEAVPIGRPMAGAKLRVADTSGRPVPRGVQGELYIGGAGVGLGYLNRPELTQE</sequence>
<dbReference type="EMBL" id="KC813168">
    <property type="protein sequence ID" value="AGQ47099.1"/>
    <property type="molecule type" value="Genomic_DNA"/>
</dbReference>
<feature type="domain" description="AMP-dependent synthetase/ligase" evidence="1">
    <location>
        <begin position="3"/>
        <end position="267"/>
    </location>
</feature>